<dbReference type="PATRIC" id="fig|1301098.3.peg.2621"/>
<evidence type="ECO:0000256" key="3">
    <source>
        <dbReference type="ARBA" id="ARBA00022475"/>
    </source>
</evidence>
<dbReference type="Pfam" id="PF25539">
    <property type="entry name" value="Bestrophin_2"/>
    <property type="match status" value="1"/>
</dbReference>
<dbReference type="AlphaFoldDB" id="A0A024HGD2"/>
<keyword evidence="4 9" id="KW-0812">Transmembrane</keyword>
<evidence type="ECO:0000313" key="11">
    <source>
        <dbReference type="Proteomes" id="UP000025241"/>
    </source>
</evidence>
<gene>
    <name evidence="10" type="primary">yneE</name>
    <name evidence="10" type="ORF">PKB_2614</name>
</gene>
<evidence type="ECO:0000256" key="9">
    <source>
        <dbReference type="SAM" id="Phobius"/>
    </source>
</evidence>
<dbReference type="GO" id="GO:0005886">
    <property type="term" value="C:plasma membrane"/>
    <property type="evidence" value="ECO:0007669"/>
    <property type="project" value="UniProtKB-SubCell"/>
</dbReference>
<reference evidence="10 11" key="2">
    <citation type="submission" date="2014-05" db="EMBL/GenBank/DDBJ databases">
        <title>Genome sequence of the 3-chlorobenzoate degrading bacterium Pseudomonas knackmussii B13 shows multiple evidence for horizontal gene transfer.</title>
        <authorList>
            <person name="Miyazaki R."/>
            <person name="Bertelli C."/>
            <person name="Falquet L."/>
            <person name="Robinson-Rechavi M."/>
            <person name="Gharib W."/>
            <person name="Roy S."/>
            <person name="Van der Meer J.R."/>
        </authorList>
    </citation>
    <scope>NUCLEOTIDE SEQUENCE [LARGE SCALE GENOMIC DNA]</scope>
    <source>
        <strain evidence="10 11">B13</strain>
    </source>
</reference>
<keyword evidence="11" id="KW-1185">Reference proteome</keyword>
<dbReference type="STRING" id="1301098.PKB_2614"/>
<keyword evidence="5 9" id="KW-1133">Transmembrane helix</keyword>
<evidence type="ECO:0000256" key="2">
    <source>
        <dbReference type="ARBA" id="ARBA00022448"/>
    </source>
</evidence>
<protein>
    <submittedName>
        <fullName evidence="10">UPF0187 protein</fullName>
    </submittedName>
</protein>
<dbReference type="EMBL" id="HG322950">
    <property type="protein sequence ID" value="CDF83961.1"/>
    <property type="molecule type" value="Genomic_DNA"/>
</dbReference>
<dbReference type="PANTHER" id="PTHR33281:SF19">
    <property type="entry name" value="VOLTAGE-DEPENDENT ANION CHANNEL-FORMING PROTEIN YNEE"/>
    <property type="match status" value="1"/>
</dbReference>
<dbReference type="eggNOG" id="COG3781">
    <property type="taxonomic scope" value="Bacteria"/>
</dbReference>
<dbReference type="PANTHER" id="PTHR33281">
    <property type="entry name" value="UPF0187 PROTEIN YNEE"/>
    <property type="match status" value="1"/>
</dbReference>
<evidence type="ECO:0000313" key="10">
    <source>
        <dbReference type="EMBL" id="CDF83961.1"/>
    </source>
</evidence>
<dbReference type="KEGG" id="pkc:PKB_2614"/>
<evidence type="ECO:0000256" key="1">
    <source>
        <dbReference type="ARBA" id="ARBA00004651"/>
    </source>
</evidence>
<proteinExistence type="inferred from homology"/>
<keyword evidence="2" id="KW-0813">Transport</keyword>
<sequence>MRDTRVPRLEALRMILRPQTPTLWVLLFSLKGSIVPAIWRKVLYTVLLSSAVVATHGTFYHYKVVLTATPFTLWGLTLAIFLGFRNNVAYQRFWEARTLWGELLIVSRNLARQSLSLLPGLDDTGRRVLGNRLAAFAYVLRDQLRGQAQSDDARRLLGADAQALAQTPNPSSALLARLGRDFAEAGRRTNASDMLLANLDQQVSRLSYVLGGCERIKGTPIPYPYILMLHRIVHVYCFLLPFCLVDSIGWFTPFAVCVLAYTFFGLDALGDQIADPFDTQPNDLPLDAMSRNLEIAVLEILGERELPAPLEPVDGLLL</sequence>
<dbReference type="GO" id="GO:0005254">
    <property type="term" value="F:chloride channel activity"/>
    <property type="evidence" value="ECO:0007669"/>
    <property type="project" value="InterPro"/>
</dbReference>
<organism evidence="10 11">
    <name type="scientific">Pseudomonas knackmussii (strain DSM 6978 / CCUG 54928 / LMG 23759 / B13)</name>
    <dbReference type="NCBI Taxonomy" id="1301098"/>
    <lineage>
        <taxon>Bacteria</taxon>
        <taxon>Pseudomonadati</taxon>
        <taxon>Pseudomonadota</taxon>
        <taxon>Gammaproteobacteria</taxon>
        <taxon>Pseudomonadales</taxon>
        <taxon>Pseudomonadaceae</taxon>
        <taxon>Pseudomonas</taxon>
    </lineage>
</organism>
<dbReference type="InterPro" id="IPR044669">
    <property type="entry name" value="YneE/VCCN1/2-like"/>
</dbReference>
<comment type="subcellular location">
    <subcellularLocation>
        <location evidence="1">Cell membrane</location>
        <topology evidence="1">Multi-pass membrane protein</topology>
    </subcellularLocation>
</comment>
<evidence type="ECO:0000256" key="4">
    <source>
        <dbReference type="ARBA" id="ARBA00022692"/>
    </source>
</evidence>
<name>A0A024HGD2_PSEKB</name>
<dbReference type="HOGENOM" id="CLU_029790_4_2_6"/>
<evidence type="ECO:0000256" key="5">
    <source>
        <dbReference type="ARBA" id="ARBA00022989"/>
    </source>
</evidence>
<reference evidence="10 11" key="1">
    <citation type="submission" date="2013-03" db="EMBL/GenBank/DDBJ databases">
        <authorList>
            <person name="Linke B."/>
        </authorList>
    </citation>
    <scope>NUCLEOTIDE SEQUENCE [LARGE SCALE GENOMIC DNA]</scope>
    <source>
        <strain evidence="10 11">B13</strain>
    </source>
</reference>
<evidence type="ECO:0000256" key="7">
    <source>
        <dbReference type="ARBA" id="ARBA00023136"/>
    </source>
</evidence>
<keyword evidence="7 9" id="KW-0472">Membrane</keyword>
<accession>A0A024HGD2</accession>
<evidence type="ECO:0000256" key="6">
    <source>
        <dbReference type="ARBA" id="ARBA00023065"/>
    </source>
</evidence>
<evidence type="ECO:0000256" key="8">
    <source>
        <dbReference type="ARBA" id="ARBA00034708"/>
    </source>
</evidence>
<feature type="transmembrane region" description="Helical" evidence="9">
    <location>
        <begin position="59"/>
        <end position="84"/>
    </location>
</feature>
<keyword evidence="3" id="KW-1003">Cell membrane</keyword>
<dbReference type="Proteomes" id="UP000025241">
    <property type="component" value="Chromosome I"/>
</dbReference>
<feature type="transmembrane region" description="Helical" evidence="9">
    <location>
        <begin position="21"/>
        <end position="39"/>
    </location>
</feature>
<comment type="similarity">
    <text evidence="8">Belongs to the anion channel-forming bestrophin (TC 1.A.46) family.</text>
</comment>
<keyword evidence="6" id="KW-0406">Ion transport</keyword>